<evidence type="ECO:0000256" key="1">
    <source>
        <dbReference type="SAM" id="MobiDB-lite"/>
    </source>
</evidence>
<evidence type="ECO:0000313" key="3">
    <source>
        <dbReference type="Proteomes" id="UP001285908"/>
    </source>
</evidence>
<dbReference type="Proteomes" id="UP001285908">
    <property type="component" value="Unassembled WGS sequence"/>
</dbReference>
<evidence type="ECO:0000313" key="2">
    <source>
        <dbReference type="EMBL" id="KAK3498777.1"/>
    </source>
</evidence>
<sequence>MIVGGLSTTSKTRYIGSETLRTQPLGNYLTREIHPKESKVQRSSSTHCIASCMSLHQQQRLDHFWLLSMSRVITGHEAMNSPRVNAKASSDDGALYGQVGDDDDDEVEQGPASPSGQRSALEPVERSAMCASDGDGDGDGAGCLAVDDVDGWMMRDYQSQRCRWPGEWPLTDDCDAKLTSPVKSSVSCRKLTTKVSLEQLRSTRMKLQSVTQERCMDPVG</sequence>
<proteinExistence type="predicted"/>
<accession>A0AAJ0IE80</accession>
<reference evidence="2 3" key="1">
    <citation type="journal article" date="2023" name="Mol. Phylogenet. Evol.">
        <title>Genome-scale phylogeny and comparative genomics of the fungal order Sordariales.</title>
        <authorList>
            <person name="Hensen N."/>
            <person name="Bonometti L."/>
            <person name="Westerberg I."/>
            <person name="Brannstrom I.O."/>
            <person name="Guillou S."/>
            <person name="Cros-Aarteil S."/>
            <person name="Calhoun S."/>
            <person name="Haridas S."/>
            <person name="Kuo A."/>
            <person name="Mondo S."/>
            <person name="Pangilinan J."/>
            <person name="Riley R."/>
            <person name="LaButti K."/>
            <person name="Andreopoulos B."/>
            <person name="Lipzen A."/>
            <person name="Chen C."/>
            <person name="Yan M."/>
            <person name="Daum C."/>
            <person name="Ng V."/>
            <person name="Clum A."/>
            <person name="Steindorff A."/>
            <person name="Ohm R.A."/>
            <person name="Martin F."/>
            <person name="Silar P."/>
            <person name="Natvig D.O."/>
            <person name="Lalanne C."/>
            <person name="Gautier V."/>
            <person name="Ament-Velasquez S.L."/>
            <person name="Kruys A."/>
            <person name="Hutchinson M.I."/>
            <person name="Powell A.J."/>
            <person name="Barry K."/>
            <person name="Miller A.N."/>
            <person name="Grigoriev I.V."/>
            <person name="Debuchy R."/>
            <person name="Gladieux P."/>
            <person name="Hiltunen Thoren M."/>
            <person name="Johannesson H."/>
        </authorList>
    </citation>
    <scope>NUCLEOTIDE SEQUENCE [LARGE SCALE GENOMIC DNA]</scope>
    <source>
        <strain evidence="2 3">FGSC 10403</strain>
    </source>
</reference>
<dbReference type="EMBL" id="JAULSX010000001">
    <property type="protein sequence ID" value="KAK3498777.1"/>
    <property type="molecule type" value="Genomic_DNA"/>
</dbReference>
<name>A0AAJ0IE80_9PEZI</name>
<dbReference type="RefSeq" id="XP_062696410.1">
    <property type="nucleotide sequence ID" value="XM_062840458.1"/>
</dbReference>
<keyword evidence="3" id="KW-1185">Reference proteome</keyword>
<feature type="region of interest" description="Disordered" evidence="1">
    <location>
        <begin position="83"/>
        <end position="133"/>
    </location>
</feature>
<gene>
    <name evidence="2" type="ORF">B0T23DRAFT_433656</name>
</gene>
<dbReference type="GeneID" id="87878080"/>
<dbReference type="AlphaFoldDB" id="A0AAJ0IE80"/>
<protein>
    <submittedName>
        <fullName evidence="2">Uncharacterized protein</fullName>
    </submittedName>
</protein>
<comment type="caution">
    <text evidence="2">The sequence shown here is derived from an EMBL/GenBank/DDBJ whole genome shotgun (WGS) entry which is preliminary data.</text>
</comment>
<organism evidence="2 3">
    <name type="scientific">Neurospora hispaniola</name>
    <dbReference type="NCBI Taxonomy" id="588809"/>
    <lineage>
        <taxon>Eukaryota</taxon>
        <taxon>Fungi</taxon>
        <taxon>Dikarya</taxon>
        <taxon>Ascomycota</taxon>
        <taxon>Pezizomycotina</taxon>
        <taxon>Sordariomycetes</taxon>
        <taxon>Sordariomycetidae</taxon>
        <taxon>Sordariales</taxon>
        <taxon>Sordariaceae</taxon>
        <taxon>Neurospora</taxon>
    </lineage>
</organism>